<dbReference type="Proteomes" id="UP000193380">
    <property type="component" value="Unassembled WGS sequence"/>
</dbReference>
<dbReference type="EMBL" id="FR904332">
    <property type="protein sequence ID" value="CDQ59718.1"/>
    <property type="molecule type" value="Genomic_DNA"/>
</dbReference>
<name>A0A060VXL9_ONCMY</name>
<dbReference type="AlphaFoldDB" id="A0A060VXL9"/>
<evidence type="ECO:0000313" key="1">
    <source>
        <dbReference type="EMBL" id="CDQ59718.1"/>
    </source>
</evidence>
<protein>
    <submittedName>
        <fullName evidence="1">Uncharacterized protein</fullName>
    </submittedName>
</protein>
<accession>A0A060VXL9</accession>
<reference evidence="1" key="2">
    <citation type="submission" date="2014-03" db="EMBL/GenBank/DDBJ databases">
        <authorList>
            <person name="Genoscope - CEA"/>
        </authorList>
    </citation>
    <scope>NUCLEOTIDE SEQUENCE</scope>
</reference>
<dbReference type="PaxDb" id="8022-A0A060VXL9"/>
<proteinExistence type="predicted"/>
<reference evidence="1" key="1">
    <citation type="journal article" date="2014" name="Nat. Commun.">
        <title>The rainbow trout genome provides novel insights into evolution after whole-genome duplication in vertebrates.</title>
        <authorList>
            <person name="Berthelot C."/>
            <person name="Brunet F."/>
            <person name="Chalopin D."/>
            <person name="Juanchich A."/>
            <person name="Bernard M."/>
            <person name="Noel B."/>
            <person name="Bento P."/>
            <person name="Da Silva C."/>
            <person name="Labadie K."/>
            <person name="Alberti A."/>
            <person name="Aury J.M."/>
            <person name="Louis A."/>
            <person name="Dehais P."/>
            <person name="Bardou P."/>
            <person name="Montfort J."/>
            <person name="Klopp C."/>
            <person name="Cabau C."/>
            <person name="Gaspin C."/>
            <person name="Thorgaard G.H."/>
            <person name="Boussaha M."/>
            <person name="Quillet E."/>
            <person name="Guyomard R."/>
            <person name="Galiana D."/>
            <person name="Bobe J."/>
            <person name="Volff J.N."/>
            <person name="Genet C."/>
            <person name="Wincker P."/>
            <person name="Jaillon O."/>
            <person name="Roest Crollius H."/>
            <person name="Guiguen Y."/>
        </authorList>
    </citation>
    <scope>NUCLEOTIDE SEQUENCE [LARGE SCALE GENOMIC DNA]</scope>
</reference>
<evidence type="ECO:0000313" key="2">
    <source>
        <dbReference type="Proteomes" id="UP000193380"/>
    </source>
</evidence>
<gene>
    <name evidence="1" type="ORF">GSONMT00080399001</name>
</gene>
<organism evidence="1 2">
    <name type="scientific">Oncorhynchus mykiss</name>
    <name type="common">Rainbow trout</name>
    <name type="synonym">Salmo gairdneri</name>
    <dbReference type="NCBI Taxonomy" id="8022"/>
    <lineage>
        <taxon>Eukaryota</taxon>
        <taxon>Metazoa</taxon>
        <taxon>Chordata</taxon>
        <taxon>Craniata</taxon>
        <taxon>Vertebrata</taxon>
        <taxon>Euteleostomi</taxon>
        <taxon>Actinopterygii</taxon>
        <taxon>Neopterygii</taxon>
        <taxon>Teleostei</taxon>
        <taxon>Protacanthopterygii</taxon>
        <taxon>Salmoniformes</taxon>
        <taxon>Salmonidae</taxon>
        <taxon>Salmoninae</taxon>
        <taxon>Oncorhynchus</taxon>
    </lineage>
</organism>
<sequence length="124" mass="13772">MKRASSLGVLNVVDNAAGDLYQVRSSTVSPPLHLSIFHITQSCPIGFWVSPRSSSPLFIYLIFLHYSLRPRFMKLKFPMVLLVVICDQTGPCPSSPGQSSQKLVTNEMVNMCVVTSVVHRLTCF</sequence>